<dbReference type="Gene3D" id="1.10.630.10">
    <property type="entry name" value="Cytochrome P450"/>
    <property type="match status" value="1"/>
</dbReference>
<keyword evidence="2" id="KW-0812">Transmembrane</keyword>
<protein>
    <submittedName>
        <fullName evidence="3">Uncharacterized protein</fullName>
    </submittedName>
</protein>
<reference evidence="3" key="1">
    <citation type="submission" date="2024-02" db="EMBL/GenBank/DDBJ databases">
        <authorList>
            <consortium name="ELIXIR-Norway"/>
            <consortium name="Elixir Norway"/>
        </authorList>
    </citation>
    <scope>NUCLEOTIDE SEQUENCE</scope>
</reference>
<dbReference type="PANTHER" id="PTHR37935">
    <property type="entry name" value="CHROMOSOME UNDETERMINED SCAFFOLD_14, WHOLE GENOME SHOTGUN SEQUENCE"/>
    <property type="match status" value="1"/>
</dbReference>
<evidence type="ECO:0000256" key="2">
    <source>
        <dbReference type="SAM" id="Phobius"/>
    </source>
</evidence>
<feature type="transmembrane region" description="Helical" evidence="2">
    <location>
        <begin position="96"/>
        <end position="115"/>
    </location>
</feature>
<evidence type="ECO:0000256" key="1">
    <source>
        <dbReference type="SAM" id="MobiDB-lite"/>
    </source>
</evidence>
<dbReference type="EMBL" id="CAXAQS010000667">
    <property type="protein sequence ID" value="CAK9252598.1"/>
    <property type="molecule type" value="Genomic_DNA"/>
</dbReference>
<comment type="caution">
    <text evidence="3">The sequence shown here is derived from an EMBL/GenBank/DDBJ whole genome shotgun (WGS) entry which is preliminary data.</text>
</comment>
<dbReference type="Proteomes" id="UP001497444">
    <property type="component" value="Unassembled WGS sequence"/>
</dbReference>
<feature type="compositionally biased region" description="Basic and acidic residues" evidence="1">
    <location>
        <begin position="28"/>
        <end position="48"/>
    </location>
</feature>
<accession>A0ABP0VFH3</accession>
<keyword evidence="4" id="KW-1185">Reference proteome</keyword>
<organism evidence="3 4">
    <name type="scientific">Sphagnum jensenii</name>
    <dbReference type="NCBI Taxonomy" id="128206"/>
    <lineage>
        <taxon>Eukaryota</taxon>
        <taxon>Viridiplantae</taxon>
        <taxon>Streptophyta</taxon>
        <taxon>Embryophyta</taxon>
        <taxon>Bryophyta</taxon>
        <taxon>Sphagnophytina</taxon>
        <taxon>Sphagnopsida</taxon>
        <taxon>Sphagnales</taxon>
        <taxon>Sphagnaceae</taxon>
        <taxon>Sphagnum</taxon>
    </lineage>
</organism>
<proteinExistence type="predicted"/>
<dbReference type="SUPFAM" id="SSF48431">
    <property type="entry name" value="Lipovitellin-phosvitin complex, superhelical domain"/>
    <property type="match status" value="1"/>
</dbReference>
<evidence type="ECO:0000313" key="3">
    <source>
        <dbReference type="EMBL" id="CAK9252598.1"/>
    </source>
</evidence>
<dbReference type="InterPro" id="IPR036396">
    <property type="entry name" value="Cyt_P450_sf"/>
</dbReference>
<dbReference type="InterPro" id="IPR011030">
    <property type="entry name" value="Lipovitellin_superhlx_dom"/>
</dbReference>
<gene>
    <name evidence="3" type="ORF">CSSPJE1EN1_LOCUS27976</name>
</gene>
<name>A0ABP0VFH3_9BRYO</name>
<sequence>MFIRTRFHSLVVHRKELDPLVHPIARFSSEKKNSDKDGKSEEKSEPTAKVHRSTVASTAETIGSATLQYTHEINKVYHDMEQTLMRRINESNTQRFRLFFFGSLLAVVWIGSVFGSSIRAHVAKETAGLAKETLEDEQLKVQTQELATAVVQTVLTDKEVTARAALFLQQAAGTPQTQEALLALLLHLLQHPDTQRELAAFGARLAQDLSRDQSAIDAVAQLLARALLESSVVAALSHALVQLCADPPALQALSTLLIRLGAREDVSDAVRELLEEAAQGVLVNEEVRQLQPECCREVHKSQSQVARRSRALAAEVVGDAGLQREGGHALWNSVVHALRPGVSRLLGVGLMLVSIGLMRVLLSPF</sequence>
<keyword evidence="2" id="KW-0472">Membrane</keyword>
<dbReference type="PANTHER" id="PTHR37935:SF1">
    <property type="entry name" value="CHROMOSOME UNDETERMINED SCAFFOLD_14, WHOLE GENOME SHOTGUN SEQUENCE"/>
    <property type="match status" value="1"/>
</dbReference>
<keyword evidence="2" id="KW-1133">Transmembrane helix</keyword>
<feature type="region of interest" description="Disordered" evidence="1">
    <location>
        <begin position="28"/>
        <end position="55"/>
    </location>
</feature>
<evidence type="ECO:0000313" key="4">
    <source>
        <dbReference type="Proteomes" id="UP001497444"/>
    </source>
</evidence>